<comment type="caution">
    <text evidence="5">The sequence shown here is derived from an EMBL/GenBank/DDBJ whole genome shotgun (WGS) entry which is preliminary data.</text>
</comment>
<dbReference type="GO" id="GO:0006355">
    <property type="term" value="P:regulation of DNA-templated transcription"/>
    <property type="evidence" value="ECO:0007669"/>
    <property type="project" value="InterPro"/>
</dbReference>
<evidence type="ECO:0000256" key="1">
    <source>
        <dbReference type="ARBA" id="ARBA00008559"/>
    </source>
</evidence>
<sequence length="88" mass="10306">MNKKSVMTEDLETITLKQVVKDTLRNYFSNIGNEQPVDFYSILLEEIERPLLEVLINHTHYNQVKMAHILGISRGTLRKKLKQYGMLD</sequence>
<evidence type="ECO:0000256" key="3">
    <source>
        <dbReference type="ARBA" id="ARBA00029540"/>
    </source>
</evidence>
<dbReference type="Proteomes" id="UP000254720">
    <property type="component" value="Unassembled WGS sequence"/>
</dbReference>
<keyword evidence="6" id="KW-1185">Reference proteome</keyword>
<accession>A0A370G8X3</accession>
<evidence type="ECO:0000256" key="2">
    <source>
        <dbReference type="ARBA" id="ARBA00023125"/>
    </source>
</evidence>
<dbReference type="GO" id="GO:0043565">
    <property type="term" value="F:sequence-specific DNA binding"/>
    <property type="evidence" value="ECO:0007669"/>
    <property type="project" value="InterPro"/>
</dbReference>
<dbReference type="InterPro" id="IPR050207">
    <property type="entry name" value="Trans_regulatory_Fis"/>
</dbReference>
<dbReference type="PANTHER" id="PTHR47918">
    <property type="entry name" value="DNA-BINDING PROTEIN FIS"/>
    <property type="match status" value="1"/>
</dbReference>
<organism evidence="5 6">
    <name type="scientific">Aquicella lusitana</name>
    <dbReference type="NCBI Taxonomy" id="254246"/>
    <lineage>
        <taxon>Bacteria</taxon>
        <taxon>Pseudomonadati</taxon>
        <taxon>Pseudomonadota</taxon>
        <taxon>Gammaproteobacteria</taxon>
        <taxon>Legionellales</taxon>
        <taxon>Coxiellaceae</taxon>
        <taxon>Aquicella</taxon>
    </lineage>
</organism>
<dbReference type="Pfam" id="PF02954">
    <property type="entry name" value="HTH_8"/>
    <property type="match status" value="1"/>
</dbReference>
<feature type="domain" description="DNA binding HTH" evidence="4">
    <location>
        <begin position="44"/>
        <end position="84"/>
    </location>
</feature>
<reference evidence="5 6" key="1">
    <citation type="submission" date="2018-07" db="EMBL/GenBank/DDBJ databases">
        <title>Genomic Encyclopedia of Type Strains, Phase IV (KMG-IV): sequencing the most valuable type-strain genomes for metagenomic binning, comparative biology and taxonomic classification.</title>
        <authorList>
            <person name="Goeker M."/>
        </authorList>
    </citation>
    <scope>NUCLEOTIDE SEQUENCE [LARGE SCALE GENOMIC DNA]</scope>
    <source>
        <strain evidence="5 6">DSM 16500</strain>
    </source>
</reference>
<dbReference type="PRINTS" id="PR01590">
    <property type="entry name" value="HTHFIS"/>
</dbReference>
<comment type="similarity">
    <text evidence="1">Belongs to the transcriptional regulatory Fis family.</text>
</comment>
<dbReference type="InterPro" id="IPR002197">
    <property type="entry name" value="HTH_Fis"/>
</dbReference>
<gene>
    <name evidence="5" type="ORF">C8D86_13013</name>
</gene>
<dbReference type="RefSeq" id="WP_114835295.1">
    <property type="nucleotide sequence ID" value="NZ_LR699115.1"/>
</dbReference>
<dbReference type="AlphaFoldDB" id="A0A370G8X3"/>
<dbReference type="PRINTS" id="PR01591">
    <property type="entry name" value="DNABINDNGFIS"/>
</dbReference>
<evidence type="ECO:0000259" key="4">
    <source>
        <dbReference type="Pfam" id="PF02954"/>
    </source>
</evidence>
<dbReference type="InterPro" id="IPR005412">
    <property type="entry name" value="Fis_DNA-bd"/>
</dbReference>
<dbReference type="SUPFAM" id="SSF46689">
    <property type="entry name" value="Homeodomain-like"/>
    <property type="match status" value="1"/>
</dbReference>
<name>A0A370G8X3_9COXI</name>
<dbReference type="InterPro" id="IPR009057">
    <property type="entry name" value="Homeodomain-like_sf"/>
</dbReference>
<proteinExistence type="inferred from homology"/>
<dbReference type="PIRSF" id="PIRSF002097">
    <property type="entry name" value="DNA-binding_Fis"/>
    <property type="match status" value="1"/>
</dbReference>
<evidence type="ECO:0000313" key="6">
    <source>
        <dbReference type="Proteomes" id="UP000254720"/>
    </source>
</evidence>
<evidence type="ECO:0000313" key="5">
    <source>
        <dbReference type="EMBL" id="RDI38954.1"/>
    </source>
</evidence>
<dbReference type="PANTHER" id="PTHR47918:SF1">
    <property type="entry name" value="DNA-BINDING PROTEIN FIS"/>
    <property type="match status" value="1"/>
</dbReference>
<dbReference type="Gene3D" id="1.10.10.60">
    <property type="entry name" value="Homeodomain-like"/>
    <property type="match status" value="1"/>
</dbReference>
<dbReference type="OrthoDB" id="9802388at2"/>
<dbReference type="EMBL" id="QQAX01000030">
    <property type="protein sequence ID" value="RDI38954.1"/>
    <property type="molecule type" value="Genomic_DNA"/>
</dbReference>
<keyword evidence="2" id="KW-0238">DNA-binding</keyword>
<protein>
    <recommendedName>
        <fullName evidence="3">Putative Fis-like DNA-binding protein</fullName>
    </recommendedName>
</protein>